<dbReference type="Proteomes" id="UP000238322">
    <property type="component" value="Unassembled WGS sequence"/>
</dbReference>
<sequence>MADEFFYKTSQNEPEQGPIDSKTLKKLARSGGIRPESLLRRGSGDWVVASSVKGLFPEAPSAEVPEAIPVSPPAATPSATETGGVQFPSVAPTKPAPEVPSGLDSLVVGGKKSSSRSSKDSASETKKPAPLATPVAAKSSPSDAPPAASIPGTESNPFASDSKASSRPNRRSRGGIGSLFNFDVMIAPTVIKVLFFLAVILTFLAWLGMSVISFGSAILGGGGIFDLIGAAILSVVGLLVAFMYVIVYRVSAEIVITFFQINENVRDMRELMEDKSGVID</sequence>
<proteinExistence type="predicted"/>
<keyword evidence="2" id="KW-1133">Transmembrane helix</keyword>
<feature type="transmembrane region" description="Helical" evidence="2">
    <location>
        <begin position="193"/>
        <end position="218"/>
    </location>
</feature>
<feature type="domain" description="GYF" evidence="3">
    <location>
        <begin position="11"/>
        <end position="55"/>
    </location>
</feature>
<feature type="transmembrane region" description="Helical" evidence="2">
    <location>
        <begin position="224"/>
        <end position="247"/>
    </location>
</feature>
<organism evidence="4 5">
    <name type="scientific">Blastopirellula marina</name>
    <dbReference type="NCBI Taxonomy" id="124"/>
    <lineage>
        <taxon>Bacteria</taxon>
        <taxon>Pseudomonadati</taxon>
        <taxon>Planctomycetota</taxon>
        <taxon>Planctomycetia</taxon>
        <taxon>Pirellulales</taxon>
        <taxon>Pirellulaceae</taxon>
        <taxon>Blastopirellula</taxon>
    </lineage>
</organism>
<evidence type="ECO:0000313" key="5">
    <source>
        <dbReference type="Proteomes" id="UP000238322"/>
    </source>
</evidence>
<dbReference type="EMBL" id="PUHY01000012">
    <property type="protein sequence ID" value="PQO32454.1"/>
    <property type="molecule type" value="Genomic_DNA"/>
</dbReference>
<name>A0A2S8FKJ9_9BACT</name>
<feature type="region of interest" description="Disordered" evidence="1">
    <location>
        <begin position="1"/>
        <end position="23"/>
    </location>
</feature>
<dbReference type="Pfam" id="PF14237">
    <property type="entry name" value="GYF_2"/>
    <property type="match status" value="1"/>
</dbReference>
<dbReference type="RefSeq" id="WP_105331466.1">
    <property type="nucleotide sequence ID" value="NZ_PUHY01000012.1"/>
</dbReference>
<dbReference type="InterPro" id="IPR025557">
    <property type="entry name" value="DUF4282"/>
</dbReference>
<keyword evidence="2" id="KW-0812">Transmembrane</keyword>
<dbReference type="InterPro" id="IPR025640">
    <property type="entry name" value="GYF_2"/>
</dbReference>
<feature type="compositionally biased region" description="Polar residues" evidence="1">
    <location>
        <begin position="152"/>
        <end position="167"/>
    </location>
</feature>
<feature type="compositionally biased region" description="Low complexity" evidence="1">
    <location>
        <begin position="134"/>
        <end position="151"/>
    </location>
</feature>
<protein>
    <recommendedName>
        <fullName evidence="3">GYF domain-containing protein</fullName>
    </recommendedName>
</protein>
<dbReference type="OrthoDB" id="285777at2"/>
<accession>A0A2S8FKJ9</accession>
<evidence type="ECO:0000259" key="3">
    <source>
        <dbReference type="Pfam" id="PF14237"/>
    </source>
</evidence>
<feature type="compositionally biased region" description="Basic and acidic residues" evidence="1">
    <location>
        <begin position="117"/>
        <end position="127"/>
    </location>
</feature>
<evidence type="ECO:0000313" key="4">
    <source>
        <dbReference type="EMBL" id="PQO32454.1"/>
    </source>
</evidence>
<dbReference type="AlphaFoldDB" id="A0A2S8FKJ9"/>
<reference evidence="4 5" key="1">
    <citation type="submission" date="2018-02" db="EMBL/GenBank/DDBJ databases">
        <title>Comparative genomes isolates from brazilian mangrove.</title>
        <authorList>
            <person name="Araujo J.E."/>
            <person name="Taketani R.G."/>
            <person name="Silva M.C.P."/>
            <person name="Loureco M.V."/>
            <person name="Andreote F.D."/>
        </authorList>
    </citation>
    <scope>NUCLEOTIDE SEQUENCE [LARGE SCALE GENOMIC DNA]</scope>
    <source>
        <strain evidence="4 5">Hex-1 MGV</strain>
    </source>
</reference>
<evidence type="ECO:0000256" key="1">
    <source>
        <dbReference type="SAM" id="MobiDB-lite"/>
    </source>
</evidence>
<dbReference type="Pfam" id="PF14110">
    <property type="entry name" value="DUF4282"/>
    <property type="match status" value="1"/>
</dbReference>
<gene>
    <name evidence="4" type="ORF">C5Y83_19750</name>
</gene>
<feature type="region of interest" description="Disordered" evidence="1">
    <location>
        <begin position="60"/>
        <end position="171"/>
    </location>
</feature>
<keyword evidence="2" id="KW-0472">Membrane</keyword>
<comment type="caution">
    <text evidence="4">The sequence shown here is derived from an EMBL/GenBank/DDBJ whole genome shotgun (WGS) entry which is preliminary data.</text>
</comment>
<evidence type="ECO:0000256" key="2">
    <source>
        <dbReference type="SAM" id="Phobius"/>
    </source>
</evidence>